<protein>
    <submittedName>
        <fullName evidence="1">Uncharacterized protein</fullName>
    </submittedName>
</protein>
<gene>
    <name evidence="1" type="ORF">D6858_04240</name>
</gene>
<dbReference type="AlphaFoldDB" id="A0A419R3L5"/>
<evidence type="ECO:0000313" key="1">
    <source>
        <dbReference type="EMBL" id="RJX69117.1"/>
    </source>
</evidence>
<evidence type="ECO:0000313" key="2">
    <source>
        <dbReference type="Proteomes" id="UP000284322"/>
    </source>
</evidence>
<reference evidence="1 2" key="1">
    <citation type="submission" date="2018-09" db="EMBL/GenBank/DDBJ databases">
        <title>Altererythrobacter sp.Ery1 and Ery12, the genome sequencing of novel strains in genus Alterythrobacter.</title>
        <authorList>
            <person name="Cheng H."/>
            <person name="Wu Y.-H."/>
            <person name="Fang C."/>
            <person name="Xu X.-W."/>
        </authorList>
    </citation>
    <scope>NUCLEOTIDE SEQUENCE [LARGE SCALE GENOMIC DNA]</scope>
    <source>
        <strain evidence="1 2">Ery12</strain>
    </source>
</reference>
<keyword evidence="2" id="KW-1185">Reference proteome</keyword>
<comment type="caution">
    <text evidence="1">The sequence shown here is derived from an EMBL/GenBank/DDBJ whole genome shotgun (WGS) entry which is preliminary data.</text>
</comment>
<organism evidence="1 2">
    <name type="scientific">Tsuneonella suprasediminis</name>
    <dbReference type="NCBI Taxonomy" id="2306996"/>
    <lineage>
        <taxon>Bacteria</taxon>
        <taxon>Pseudomonadati</taxon>
        <taxon>Pseudomonadota</taxon>
        <taxon>Alphaproteobacteria</taxon>
        <taxon>Sphingomonadales</taxon>
        <taxon>Erythrobacteraceae</taxon>
        <taxon>Tsuneonella</taxon>
    </lineage>
</organism>
<name>A0A419R3L5_9SPHN</name>
<proteinExistence type="predicted"/>
<dbReference type="Proteomes" id="UP000284322">
    <property type="component" value="Unassembled WGS sequence"/>
</dbReference>
<dbReference type="EMBL" id="RAHJ01000014">
    <property type="protein sequence ID" value="RJX69117.1"/>
    <property type="molecule type" value="Genomic_DNA"/>
</dbReference>
<accession>A0A419R3L5</accession>
<sequence length="379" mass="40589">MIASFAACDVVARSGRNLPSDFRTSLLSQDTRPNLADAAATAALRHLSSAPLASEHLNAILVARASDLSGDDRGWTLLGRMGYRHSDAQVNLMIRAAAAANVAEVARHANALMRRDKFASQATSHLLVLEQSAEGKRAIVATIADSSPWATRYLSDLSHVSGTDALEHRVGLLQQLDHSDLVPAPALAATMRKAVDYQAPAALDALSRIAKRDRGKLSLNARSPADFVPDSSGLQLAIAWHFPQTRHLQSRPAHSPFTGAQVEWDGSSSATIAQRAILVPREEQGRSFGFALEAAGLTDLNKLSLWQICPDAVVPAERRIRENIAIFQMAKPACAIPRIAIRITPVVAQGSESFVLRIVPYGGDGSAPNAHRTRSGGPH</sequence>